<evidence type="ECO:0000256" key="1">
    <source>
        <dbReference type="ARBA" id="ARBA00001971"/>
    </source>
</evidence>
<evidence type="ECO:0000313" key="11">
    <source>
        <dbReference type="Proteomes" id="UP001396898"/>
    </source>
</evidence>
<evidence type="ECO:0000256" key="2">
    <source>
        <dbReference type="ARBA" id="ARBA00010617"/>
    </source>
</evidence>
<dbReference type="InterPro" id="IPR001128">
    <property type="entry name" value="Cyt_P450"/>
</dbReference>
<keyword evidence="11" id="KW-1185">Reference proteome</keyword>
<keyword evidence="4 8" id="KW-0479">Metal-binding</keyword>
<proteinExistence type="inferred from homology"/>
<dbReference type="EMBL" id="JAQQWI010000018">
    <property type="protein sequence ID" value="KAK8001021.1"/>
    <property type="molecule type" value="Genomic_DNA"/>
</dbReference>
<dbReference type="InterPro" id="IPR002403">
    <property type="entry name" value="Cyt_P450_E_grp-IV"/>
</dbReference>
<feature type="transmembrane region" description="Helical" evidence="9">
    <location>
        <begin position="242"/>
        <end position="263"/>
    </location>
</feature>
<accession>A0ABR1R662</accession>
<dbReference type="Proteomes" id="UP001396898">
    <property type="component" value="Unassembled WGS sequence"/>
</dbReference>
<dbReference type="Pfam" id="PF00067">
    <property type="entry name" value="p450"/>
    <property type="match status" value="1"/>
</dbReference>
<evidence type="ECO:0000256" key="7">
    <source>
        <dbReference type="ARBA" id="ARBA00023033"/>
    </source>
</evidence>
<dbReference type="InterPro" id="IPR017972">
    <property type="entry name" value="Cyt_P450_CS"/>
</dbReference>
<dbReference type="PANTHER" id="PTHR46206">
    <property type="entry name" value="CYTOCHROME P450"/>
    <property type="match status" value="1"/>
</dbReference>
<dbReference type="Gene3D" id="1.10.630.10">
    <property type="entry name" value="Cytochrome P450"/>
    <property type="match status" value="1"/>
</dbReference>
<dbReference type="PROSITE" id="PS00086">
    <property type="entry name" value="CYTOCHROME_P450"/>
    <property type="match status" value="1"/>
</dbReference>
<dbReference type="InterPro" id="IPR036396">
    <property type="entry name" value="Cyt_P450_sf"/>
</dbReference>
<evidence type="ECO:0000256" key="5">
    <source>
        <dbReference type="ARBA" id="ARBA00023002"/>
    </source>
</evidence>
<evidence type="ECO:0000256" key="8">
    <source>
        <dbReference type="RuleBase" id="RU000461"/>
    </source>
</evidence>
<evidence type="ECO:0000313" key="10">
    <source>
        <dbReference type="EMBL" id="KAK8001021.1"/>
    </source>
</evidence>
<evidence type="ECO:0000256" key="6">
    <source>
        <dbReference type="ARBA" id="ARBA00023004"/>
    </source>
</evidence>
<keyword evidence="3 8" id="KW-0349">Heme</keyword>
<organism evidence="10 11">
    <name type="scientific">Apiospora marii</name>
    <dbReference type="NCBI Taxonomy" id="335849"/>
    <lineage>
        <taxon>Eukaryota</taxon>
        <taxon>Fungi</taxon>
        <taxon>Dikarya</taxon>
        <taxon>Ascomycota</taxon>
        <taxon>Pezizomycotina</taxon>
        <taxon>Sordariomycetes</taxon>
        <taxon>Xylariomycetidae</taxon>
        <taxon>Amphisphaeriales</taxon>
        <taxon>Apiosporaceae</taxon>
        <taxon>Apiospora</taxon>
    </lineage>
</organism>
<name>A0ABR1R662_9PEZI</name>
<evidence type="ECO:0000256" key="9">
    <source>
        <dbReference type="SAM" id="Phobius"/>
    </source>
</evidence>
<keyword evidence="9" id="KW-0812">Transmembrane</keyword>
<evidence type="ECO:0000256" key="4">
    <source>
        <dbReference type="ARBA" id="ARBA00022723"/>
    </source>
</evidence>
<dbReference type="PANTHER" id="PTHR46206:SF1">
    <property type="entry name" value="P450, PUTATIVE (EUROFUNG)-RELATED"/>
    <property type="match status" value="1"/>
</dbReference>
<feature type="transmembrane region" description="Helical" evidence="9">
    <location>
        <begin position="6"/>
        <end position="22"/>
    </location>
</feature>
<dbReference type="CDD" id="cd11041">
    <property type="entry name" value="CYP503A1-like"/>
    <property type="match status" value="1"/>
</dbReference>
<keyword evidence="7 8" id="KW-0503">Monooxygenase</keyword>
<keyword evidence="5 8" id="KW-0560">Oxidoreductase</keyword>
<keyword evidence="6 8" id="KW-0408">Iron</keyword>
<reference evidence="10 11" key="1">
    <citation type="submission" date="2023-01" db="EMBL/GenBank/DDBJ databases">
        <title>Analysis of 21 Apiospora genomes using comparative genomics revels a genus with tremendous synthesis potential of carbohydrate active enzymes and secondary metabolites.</title>
        <authorList>
            <person name="Sorensen T."/>
        </authorList>
    </citation>
    <scope>NUCLEOTIDE SEQUENCE [LARGE SCALE GENOMIC DNA]</scope>
    <source>
        <strain evidence="10 11">CBS 20057</strain>
    </source>
</reference>
<gene>
    <name evidence="10" type="ORF">PG991_013243</name>
</gene>
<protein>
    <submittedName>
        <fullName evidence="10">Ent-kaurene oxidase</fullName>
    </submittedName>
</protein>
<keyword evidence="9" id="KW-1133">Transmembrane helix</keyword>
<dbReference type="SUPFAM" id="SSF48264">
    <property type="entry name" value="Cytochrome P450"/>
    <property type="match status" value="1"/>
</dbReference>
<sequence length="561" mass="63092">MADLVTVNTLLSLIALWAVYWLKRSNTAPTKDEGNDGWWKRNPVVGLPKGMLPWLRSLIKSLTRTRAWVFEGYSKFSKSNMFFTVPTLDKGRVLVVPPEQVKAIYRLPDTVLDAMTTANMTIQNEWTVWDEKITHSGGHVMVKLISNRITRNLSFLTPIIAREIENGFAREWGSSKTEWKDISLWTSSLNLIAGAANGAFFGEHFFATGRDMGFLTRLQDHAKMLFFGSIVINCTPKPLRFLSGYFIGWVMHFLFLRAARYIMPTVKDRLRQAERLRADPNYDWTPPQDGLQWGIEEAYESGDLEQLDPTRVALRMVYLNDVSMHSTSYTALNVILDLASLDPSHGYIDALRAESGRALKAAGGSWTRAAVNELKLIDSTVRESMRLTPFNSVGITRTVIDPHGISVKQGDTETKIPPGTVLGIPVEPIHYDESFYPNAHEFYPFRFVSPEVARGVLNQQKTAAKADGSSATGIGACHTEEKTSVTIDDSFVTFGLGKHACPGRFFALNEIKILVAHMVLHYDIEHLKGGRAKMTPILWLNAPLFNRFNVRIRRRTPAELA</sequence>
<comment type="caution">
    <text evidence="10">The sequence shown here is derived from an EMBL/GenBank/DDBJ whole genome shotgun (WGS) entry which is preliminary data.</text>
</comment>
<dbReference type="PRINTS" id="PR00465">
    <property type="entry name" value="EP450IV"/>
</dbReference>
<keyword evidence="9" id="KW-0472">Membrane</keyword>
<comment type="similarity">
    <text evidence="2 8">Belongs to the cytochrome P450 family.</text>
</comment>
<comment type="cofactor">
    <cofactor evidence="1">
        <name>heme</name>
        <dbReference type="ChEBI" id="CHEBI:30413"/>
    </cofactor>
</comment>
<evidence type="ECO:0000256" key="3">
    <source>
        <dbReference type="ARBA" id="ARBA00022617"/>
    </source>
</evidence>